<feature type="non-terminal residue" evidence="2">
    <location>
        <position position="1"/>
    </location>
</feature>
<feature type="domain" description="DUF6535" evidence="1">
    <location>
        <begin position="3"/>
        <end position="98"/>
    </location>
</feature>
<evidence type="ECO:0000313" key="3">
    <source>
        <dbReference type="Proteomes" id="UP000297245"/>
    </source>
</evidence>
<proteinExistence type="predicted"/>
<reference evidence="2 3" key="1">
    <citation type="journal article" date="2019" name="Nat. Ecol. Evol.">
        <title>Megaphylogeny resolves global patterns of mushroom evolution.</title>
        <authorList>
            <person name="Varga T."/>
            <person name="Krizsan K."/>
            <person name="Foldi C."/>
            <person name="Dima B."/>
            <person name="Sanchez-Garcia M."/>
            <person name="Sanchez-Ramirez S."/>
            <person name="Szollosi G.J."/>
            <person name="Szarkandi J.G."/>
            <person name="Papp V."/>
            <person name="Albert L."/>
            <person name="Andreopoulos W."/>
            <person name="Angelini C."/>
            <person name="Antonin V."/>
            <person name="Barry K.W."/>
            <person name="Bougher N.L."/>
            <person name="Buchanan P."/>
            <person name="Buyck B."/>
            <person name="Bense V."/>
            <person name="Catcheside P."/>
            <person name="Chovatia M."/>
            <person name="Cooper J."/>
            <person name="Damon W."/>
            <person name="Desjardin D."/>
            <person name="Finy P."/>
            <person name="Geml J."/>
            <person name="Haridas S."/>
            <person name="Hughes K."/>
            <person name="Justo A."/>
            <person name="Karasinski D."/>
            <person name="Kautmanova I."/>
            <person name="Kiss B."/>
            <person name="Kocsube S."/>
            <person name="Kotiranta H."/>
            <person name="LaButti K.M."/>
            <person name="Lechner B.E."/>
            <person name="Liimatainen K."/>
            <person name="Lipzen A."/>
            <person name="Lukacs Z."/>
            <person name="Mihaltcheva S."/>
            <person name="Morgado L.N."/>
            <person name="Niskanen T."/>
            <person name="Noordeloos M.E."/>
            <person name="Ohm R.A."/>
            <person name="Ortiz-Santana B."/>
            <person name="Ovrebo C."/>
            <person name="Racz N."/>
            <person name="Riley R."/>
            <person name="Savchenko A."/>
            <person name="Shiryaev A."/>
            <person name="Soop K."/>
            <person name="Spirin V."/>
            <person name="Szebenyi C."/>
            <person name="Tomsovsky M."/>
            <person name="Tulloss R.E."/>
            <person name="Uehling J."/>
            <person name="Grigoriev I.V."/>
            <person name="Vagvolgyi C."/>
            <person name="Papp T."/>
            <person name="Martin F.M."/>
            <person name="Miettinen O."/>
            <person name="Hibbett D.S."/>
            <person name="Nagy L.G."/>
        </authorList>
    </citation>
    <scope>NUCLEOTIDE SEQUENCE [LARGE SCALE GENOMIC DNA]</scope>
    <source>
        <strain evidence="2 3">CBS 962.96</strain>
    </source>
</reference>
<evidence type="ECO:0000259" key="1">
    <source>
        <dbReference type="Pfam" id="PF20153"/>
    </source>
</evidence>
<gene>
    <name evidence="2" type="ORF">K435DRAFT_603963</name>
</gene>
<sequence>KLWNVYISQAFSYDKALLEGWKSDMDGIIIFSALYSASLTAFIIESYQTLQEDPADTTVFILTQISRQLASLSNGTAMAFQDPPSFALTTPSLVCNTL</sequence>
<dbReference type="Pfam" id="PF20153">
    <property type="entry name" value="DUF6535"/>
    <property type="match status" value="1"/>
</dbReference>
<organism evidence="2 3">
    <name type="scientific">Dendrothele bispora (strain CBS 962.96)</name>
    <dbReference type="NCBI Taxonomy" id="1314807"/>
    <lineage>
        <taxon>Eukaryota</taxon>
        <taxon>Fungi</taxon>
        <taxon>Dikarya</taxon>
        <taxon>Basidiomycota</taxon>
        <taxon>Agaricomycotina</taxon>
        <taxon>Agaricomycetes</taxon>
        <taxon>Agaricomycetidae</taxon>
        <taxon>Agaricales</taxon>
        <taxon>Agaricales incertae sedis</taxon>
        <taxon>Dendrothele</taxon>
    </lineage>
</organism>
<protein>
    <recommendedName>
        <fullName evidence="1">DUF6535 domain-containing protein</fullName>
    </recommendedName>
</protein>
<dbReference type="AlphaFoldDB" id="A0A4S8MPB7"/>
<dbReference type="InterPro" id="IPR045338">
    <property type="entry name" value="DUF6535"/>
</dbReference>
<dbReference type="EMBL" id="ML179053">
    <property type="protein sequence ID" value="THV04755.1"/>
    <property type="molecule type" value="Genomic_DNA"/>
</dbReference>
<dbReference type="OrthoDB" id="3221808at2759"/>
<accession>A0A4S8MPB7</accession>
<name>A0A4S8MPB7_DENBC</name>
<keyword evidence="3" id="KW-1185">Reference proteome</keyword>
<evidence type="ECO:0000313" key="2">
    <source>
        <dbReference type="EMBL" id="THV04755.1"/>
    </source>
</evidence>
<feature type="non-terminal residue" evidence="2">
    <location>
        <position position="98"/>
    </location>
</feature>
<dbReference type="Proteomes" id="UP000297245">
    <property type="component" value="Unassembled WGS sequence"/>
</dbReference>